<proteinExistence type="predicted"/>
<feature type="signal peptide" evidence="1">
    <location>
        <begin position="1"/>
        <end position="23"/>
    </location>
</feature>
<comment type="caution">
    <text evidence="2">The sequence shown here is derived from an EMBL/GenBank/DDBJ whole genome shotgun (WGS) entry which is preliminary data.</text>
</comment>
<reference evidence="2" key="1">
    <citation type="submission" date="2020-09" db="EMBL/GenBank/DDBJ databases">
        <title>Iningainema tapete sp. nov. (Scytonemataceae, Cyanobacteria) from greenhouses in central Florida (USA) produces two types of nodularin with biosynthetic potential for microcystin-LR and anabaenopeptins.</title>
        <authorList>
            <person name="Berthold D.E."/>
            <person name="Lefler F.W."/>
            <person name="Huang I.-S."/>
            <person name="Abdulla H."/>
            <person name="Zimba P.V."/>
            <person name="Laughinghouse H.D. IV."/>
        </authorList>
    </citation>
    <scope>NUCLEOTIDE SEQUENCE</scope>
    <source>
        <strain evidence="2">BLCCT55</strain>
    </source>
</reference>
<gene>
    <name evidence="2" type="ORF">ICL16_26215</name>
</gene>
<accession>A0A8J7BZA6</accession>
<evidence type="ECO:0000313" key="3">
    <source>
        <dbReference type="Proteomes" id="UP000629098"/>
    </source>
</evidence>
<sequence>MKAFTIMACAGAVALAAVGVAMATTNPSPAEYEEYAAQQLTEYIKANVCKKTPNLLKNLVNLNCNQLIESANPQMRDIIAASTQRQNFLIFSIYRTDLTLNSLVPSYQFETVGAFDKFYTYNAQQR</sequence>
<protein>
    <submittedName>
        <fullName evidence="2">DUF4359 domain-containing protein</fullName>
    </submittedName>
</protein>
<organism evidence="2 3">
    <name type="scientific">Iningainema tapete BLCC-T55</name>
    <dbReference type="NCBI Taxonomy" id="2748662"/>
    <lineage>
        <taxon>Bacteria</taxon>
        <taxon>Bacillati</taxon>
        <taxon>Cyanobacteriota</taxon>
        <taxon>Cyanophyceae</taxon>
        <taxon>Nostocales</taxon>
        <taxon>Scytonemataceae</taxon>
        <taxon>Iningainema tapete</taxon>
    </lineage>
</organism>
<evidence type="ECO:0000313" key="2">
    <source>
        <dbReference type="EMBL" id="MBD2775458.1"/>
    </source>
</evidence>
<dbReference type="Pfam" id="PF14271">
    <property type="entry name" value="DUF4359"/>
    <property type="match status" value="1"/>
</dbReference>
<feature type="chain" id="PRO_5035161309" evidence="1">
    <location>
        <begin position="24"/>
        <end position="126"/>
    </location>
</feature>
<name>A0A8J7BZA6_9CYAN</name>
<dbReference type="EMBL" id="JACXAE010000080">
    <property type="protein sequence ID" value="MBD2775458.1"/>
    <property type="molecule type" value="Genomic_DNA"/>
</dbReference>
<keyword evidence="3" id="KW-1185">Reference proteome</keyword>
<dbReference type="RefSeq" id="WP_190833876.1">
    <property type="nucleotide sequence ID" value="NZ_CAWPPI010000080.1"/>
</dbReference>
<dbReference type="InterPro" id="IPR025578">
    <property type="entry name" value="DUF4359"/>
</dbReference>
<keyword evidence="1" id="KW-0732">Signal</keyword>
<dbReference type="Proteomes" id="UP000629098">
    <property type="component" value="Unassembled WGS sequence"/>
</dbReference>
<evidence type="ECO:0000256" key="1">
    <source>
        <dbReference type="SAM" id="SignalP"/>
    </source>
</evidence>
<dbReference type="AlphaFoldDB" id="A0A8J7BZA6"/>